<evidence type="ECO:0000313" key="2">
    <source>
        <dbReference type="EMBL" id="EIE89372.1"/>
    </source>
</evidence>
<protein>
    <submittedName>
        <fullName evidence="2">Uncharacterized protein</fullName>
    </submittedName>
</protein>
<feature type="transmembrane region" description="Helical" evidence="1">
    <location>
        <begin position="6"/>
        <end position="25"/>
    </location>
</feature>
<dbReference type="Proteomes" id="UP000009138">
    <property type="component" value="Unassembled WGS sequence"/>
</dbReference>
<dbReference type="GeneID" id="93621048"/>
<dbReference type="InParanoid" id="I1CLP2"/>
<dbReference type="RefSeq" id="XP_067524768.1">
    <property type="nucleotide sequence ID" value="XM_067668667.1"/>
</dbReference>
<evidence type="ECO:0000313" key="3">
    <source>
        <dbReference type="Proteomes" id="UP000009138"/>
    </source>
</evidence>
<feature type="transmembrane region" description="Helical" evidence="1">
    <location>
        <begin position="37"/>
        <end position="61"/>
    </location>
</feature>
<reference evidence="2 3" key="1">
    <citation type="journal article" date="2009" name="PLoS Genet.">
        <title>Genomic analysis of the basal lineage fungus Rhizopus oryzae reveals a whole-genome duplication.</title>
        <authorList>
            <person name="Ma L.-J."/>
            <person name="Ibrahim A.S."/>
            <person name="Skory C."/>
            <person name="Grabherr M.G."/>
            <person name="Burger G."/>
            <person name="Butler M."/>
            <person name="Elias M."/>
            <person name="Idnurm A."/>
            <person name="Lang B.F."/>
            <person name="Sone T."/>
            <person name="Abe A."/>
            <person name="Calvo S.E."/>
            <person name="Corrochano L.M."/>
            <person name="Engels R."/>
            <person name="Fu J."/>
            <person name="Hansberg W."/>
            <person name="Kim J.-M."/>
            <person name="Kodira C.D."/>
            <person name="Koehrsen M.J."/>
            <person name="Liu B."/>
            <person name="Miranda-Saavedra D."/>
            <person name="O'Leary S."/>
            <person name="Ortiz-Castellanos L."/>
            <person name="Poulter R."/>
            <person name="Rodriguez-Romero J."/>
            <person name="Ruiz-Herrera J."/>
            <person name="Shen Y.-Q."/>
            <person name="Zeng Q."/>
            <person name="Galagan J."/>
            <person name="Birren B.W."/>
            <person name="Cuomo C.A."/>
            <person name="Wickes B.L."/>
        </authorList>
    </citation>
    <scope>NUCLEOTIDE SEQUENCE [LARGE SCALE GENOMIC DNA]</scope>
    <source>
        <strain evidence="3">RA 99-880 / ATCC MYA-4621 / FGSC 9543 / NRRL 43880</strain>
    </source>
</reference>
<evidence type="ECO:0000256" key="1">
    <source>
        <dbReference type="SAM" id="Phobius"/>
    </source>
</evidence>
<keyword evidence="1" id="KW-1133">Transmembrane helix</keyword>
<dbReference type="AlphaFoldDB" id="I1CLP2"/>
<organism evidence="2 3">
    <name type="scientific">Rhizopus delemar (strain RA 99-880 / ATCC MYA-4621 / FGSC 9543 / NRRL 43880)</name>
    <name type="common">Mucormycosis agent</name>
    <name type="synonym">Rhizopus arrhizus var. delemar</name>
    <dbReference type="NCBI Taxonomy" id="246409"/>
    <lineage>
        <taxon>Eukaryota</taxon>
        <taxon>Fungi</taxon>
        <taxon>Fungi incertae sedis</taxon>
        <taxon>Mucoromycota</taxon>
        <taxon>Mucoromycotina</taxon>
        <taxon>Mucoromycetes</taxon>
        <taxon>Mucorales</taxon>
        <taxon>Mucorineae</taxon>
        <taxon>Rhizopodaceae</taxon>
        <taxon>Rhizopus</taxon>
    </lineage>
</organism>
<sequence>MAPVPGVSIVTMAIQGASAYVGAELAVRSLFPKKNNILFITMCKFVLGFSMAIKTAIFLAFHARASYL</sequence>
<dbReference type="OrthoDB" id="2252926at2759"/>
<accession>I1CLP2</accession>
<keyword evidence="1" id="KW-0472">Membrane</keyword>
<dbReference type="VEuPathDB" id="FungiDB:RO3G_14083"/>
<name>I1CLP2_RHIO9</name>
<keyword evidence="3" id="KW-1185">Reference proteome</keyword>
<dbReference type="EMBL" id="CH476744">
    <property type="protein sequence ID" value="EIE89372.1"/>
    <property type="molecule type" value="Genomic_DNA"/>
</dbReference>
<proteinExistence type="predicted"/>
<gene>
    <name evidence="2" type="ORF">RO3G_14083</name>
</gene>
<keyword evidence="1" id="KW-0812">Transmembrane</keyword>